<reference evidence="2 3" key="1">
    <citation type="submission" date="2014-06" db="EMBL/GenBank/DDBJ databases">
        <authorList>
            <person name="Swart Estienne"/>
        </authorList>
    </citation>
    <scope>NUCLEOTIDE SEQUENCE [LARGE SCALE GENOMIC DNA]</scope>
    <source>
        <strain evidence="2 3">130c</strain>
    </source>
</reference>
<dbReference type="AlphaFoldDB" id="A0A078BCG7"/>
<proteinExistence type="predicted"/>
<keyword evidence="3" id="KW-1185">Reference proteome</keyword>
<evidence type="ECO:0000313" key="3">
    <source>
        <dbReference type="Proteomes" id="UP000039865"/>
    </source>
</evidence>
<name>A0A078BCG7_STYLE</name>
<feature type="coiled-coil region" evidence="1">
    <location>
        <begin position="411"/>
        <end position="477"/>
    </location>
</feature>
<sequence length="1132" mass="131759">MFESRNKQTPKGKSERSIQFGFDTDQQIFKKNVKAFKILKLKDFDGKIQIIDTNTVSHQSFKAQTISTQASTQQQPKFFKILRQSLNTQNSEIQTGNPQRPFTQTQNVRMRNSSQDFKNTLEFDLRGMSQQMRMTETRQHSREEYKRLITTPVGGEYSHPFINQKAQIIQQTTNDNTYKNAQTAINQINQRGRQSSKNLNGGHSSSQRIMFHSQDKRQNPFHAEKDFNMESEFLFLDIKSNLDTAGKKMKYMTHLEQEFEILNFQMFFGVSNDEIKNSQGMNSPSSDMFGTSKTGTPNSFIKFDKSGTRVKGPSSIRSLFHDTNELFLKLQKGDEMNFGRSEFDYHYQRQIEADILDIQRRYRRYVQYIIKESGFMSAVVIDMLWKSLMLKVDQYLMLMNTQTTREKDKQSKEFLRNLEEKQLREKEIEQEIQETTMRYELQIKHMNQQIKDLSQQRFVAEKQLEDFKQELESLEQGENRRSTLNHFGEVCSNINLFINKVQSEQRLSKNDLGIQTEFTQIKGSKVGKIMFNPHKQSNIASILNSVTVYAKTKSSPQCILMKQLLRFISDEKKLDSKYIEMSSNNGLVYNTLNNMKNFEEKLAIVNLQKTRKIEFKKLFQIFSTYYKDAKYYQKFQTNMLFDGADGILNHQSHTAYLTKQGLSDFKIRSLLENLKDEFINSSTLQFLCQWQMQTLKEQICVKNLEILIMTIDLKSQPSNFKNNLVALFEEPPYSMVVVSFLHMISIINRHLHHLPCRHHPWCLVDQHRFNCNSSRDSDPGRASDYNSQLGHARVRQCSVMKNSVEFMVVKNLLGQGPGKIWLEFLWSLQVQVQNPYQSQGIQLKTQQDVKISKEINQNSGFIKPGGPIKVKFVKNQSLEPGLRPNSWVNLGAIFNTLEPGLAGPSVSTITPQPPTSTVPGHLTQPFWPQSYRMIWNSPGIDHHLLYFFYKINITHYPFLGRFKPPIIYTHIPHGSAHNYHRLSQYHCWWFMRQGVIIADFLRPWLPGSAQVWLPSSVQMAPKFGVQNELPTLTGIGRVQIINQKLWTTGVGELRCRQVWTNLALKFDLTFDFSGPPGPNNLMIQRCCQHQLVVNSNQLYLVVRHLYGCKKLQFRFVEMTEQGGSRHQKCLNC</sequence>
<evidence type="ECO:0000256" key="1">
    <source>
        <dbReference type="SAM" id="Coils"/>
    </source>
</evidence>
<organism evidence="2 3">
    <name type="scientific">Stylonychia lemnae</name>
    <name type="common">Ciliate</name>
    <dbReference type="NCBI Taxonomy" id="5949"/>
    <lineage>
        <taxon>Eukaryota</taxon>
        <taxon>Sar</taxon>
        <taxon>Alveolata</taxon>
        <taxon>Ciliophora</taxon>
        <taxon>Intramacronucleata</taxon>
        <taxon>Spirotrichea</taxon>
        <taxon>Stichotrichia</taxon>
        <taxon>Sporadotrichida</taxon>
        <taxon>Oxytrichidae</taxon>
        <taxon>Stylonychinae</taxon>
        <taxon>Stylonychia</taxon>
    </lineage>
</organism>
<dbReference type="InParanoid" id="A0A078BCG7"/>
<evidence type="ECO:0000313" key="2">
    <source>
        <dbReference type="EMBL" id="CDW90897.1"/>
    </source>
</evidence>
<dbReference type="EMBL" id="CCKQ01018896">
    <property type="protein sequence ID" value="CDW90897.1"/>
    <property type="molecule type" value="Genomic_DNA"/>
</dbReference>
<gene>
    <name evidence="2" type="primary">Contig13700.g14614</name>
    <name evidence="2" type="ORF">STYLEM_20045</name>
</gene>
<accession>A0A078BCG7</accession>
<keyword evidence="1" id="KW-0175">Coiled coil</keyword>
<dbReference type="Proteomes" id="UP000039865">
    <property type="component" value="Unassembled WGS sequence"/>
</dbReference>
<protein>
    <submittedName>
        <fullName evidence="2">Uncharacterized protein</fullName>
    </submittedName>
</protein>